<proteinExistence type="predicted"/>
<sequence length="101" mass="12007">MSKTRRLCTTWKLYKWAIMVNRRHRTSSPPPPESEHRPEGAVQKKGRYTIPRNPRFYFNKQNWHCLNQQSIRQSISTRHPSATQSRRPQRPSVDTRAPSSH</sequence>
<dbReference type="EMBL" id="JASSZA010000012">
    <property type="protein sequence ID" value="KAK2096991.1"/>
    <property type="molecule type" value="Genomic_DNA"/>
</dbReference>
<dbReference type="Proteomes" id="UP001266305">
    <property type="component" value="Unassembled WGS sequence"/>
</dbReference>
<evidence type="ECO:0000313" key="3">
    <source>
        <dbReference type="Proteomes" id="UP001266305"/>
    </source>
</evidence>
<gene>
    <name evidence="2" type="ORF">P7K49_026025</name>
</gene>
<accession>A0ABQ9UIX3</accession>
<keyword evidence="3" id="KW-1185">Reference proteome</keyword>
<feature type="region of interest" description="Disordered" evidence="1">
    <location>
        <begin position="69"/>
        <end position="101"/>
    </location>
</feature>
<feature type="region of interest" description="Disordered" evidence="1">
    <location>
        <begin position="23"/>
        <end position="48"/>
    </location>
</feature>
<organism evidence="2 3">
    <name type="scientific">Saguinus oedipus</name>
    <name type="common">Cotton-top tamarin</name>
    <name type="synonym">Oedipomidas oedipus</name>
    <dbReference type="NCBI Taxonomy" id="9490"/>
    <lineage>
        <taxon>Eukaryota</taxon>
        <taxon>Metazoa</taxon>
        <taxon>Chordata</taxon>
        <taxon>Craniata</taxon>
        <taxon>Vertebrata</taxon>
        <taxon>Euteleostomi</taxon>
        <taxon>Mammalia</taxon>
        <taxon>Eutheria</taxon>
        <taxon>Euarchontoglires</taxon>
        <taxon>Primates</taxon>
        <taxon>Haplorrhini</taxon>
        <taxon>Platyrrhini</taxon>
        <taxon>Cebidae</taxon>
        <taxon>Callitrichinae</taxon>
        <taxon>Saguinus</taxon>
    </lineage>
</organism>
<protein>
    <submittedName>
        <fullName evidence="2">Uncharacterized protein</fullName>
    </submittedName>
</protein>
<reference evidence="2 3" key="1">
    <citation type="submission" date="2023-05" db="EMBL/GenBank/DDBJ databases">
        <title>B98-5 Cell Line De Novo Hybrid Assembly: An Optical Mapping Approach.</title>
        <authorList>
            <person name="Kananen K."/>
            <person name="Auerbach J.A."/>
            <person name="Kautto E."/>
            <person name="Blachly J.S."/>
        </authorList>
    </citation>
    <scope>NUCLEOTIDE SEQUENCE [LARGE SCALE GENOMIC DNA]</scope>
    <source>
        <strain evidence="2">B95-8</strain>
        <tissue evidence="2">Cell line</tissue>
    </source>
</reference>
<feature type="compositionally biased region" description="Polar residues" evidence="1">
    <location>
        <begin position="69"/>
        <end position="86"/>
    </location>
</feature>
<evidence type="ECO:0000256" key="1">
    <source>
        <dbReference type="SAM" id="MobiDB-lite"/>
    </source>
</evidence>
<comment type="caution">
    <text evidence="2">The sequence shown here is derived from an EMBL/GenBank/DDBJ whole genome shotgun (WGS) entry which is preliminary data.</text>
</comment>
<evidence type="ECO:0000313" key="2">
    <source>
        <dbReference type="EMBL" id="KAK2096991.1"/>
    </source>
</evidence>
<name>A0ABQ9UIX3_SAGOE</name>